<dbReference type="EMBL" id="LRRQ01000049">
    <property type="protein sequence ID" value="OAM90733.1"/>
    <property type="molecule type" value="Genomic_DNA"/>
</dbReference>
<reference evidence="1 2" key="1">
    <citation type="submission" date="2016-01" db="EMBL/GenBank/DDBJ databases">
        <title>High potential of lignocellulose degradation of a new Verrucomicrobia species.</title>
        <authorList>
            <person name="Wang Y."/>
            <person name="Shi Y."/>
            <person name="Qiu Z."/>
            <person name="Liu S."/>
            <person name="Yang H."/>
        </authorList>
    </citation>
    <scope>NUCLEOTIDE SEQUENCE [LARGE SCALE GENOMIC DNA]</scope>
    <source>
        <strain evidence="1 2">TSB47</strain>
    </source>
</reference>
<accession>A0A178ILG8</accession>
<dbReference type="PANTHER" id="PTHR35810:SF1">
    <property type="entry name" value="CYTOPLASMIC PROTEIN"/>
    <property type="match status" value="1"/>
</dbReference>
<comment type="caution">
    <text evidence="1">The sequence shown here is derived from an EMBL/GenBank/DDBJ whole genome shotgun (WGS) entry which is preliminary data.</text>
</comment>
<protein>
    <recommendedName>
        <fullName evidence="3">Cell filamentation protein Fic</fullName>
    </recommendedName>
</protein>
<keyword evidence="2" id="KW-1185">Reference proteome</keyword>
<dbReference type="AlphaFoldDB" id="A0A178ILG8"/>
<organism evidence="1 2">
    <name type="scientific">Termitidicoccus mucosus</name>
    <dbReference type="NCBI Taxonomy" id="1184151"/>
    <lineage>
        <taxon>Bacteria</taxon>
        <taxon>Pseudomonadati</taxon>
        <taxon>Verrucomicrobiota</taxon>
        <taxon>Opitutia</taxon>
        <taxon>Opitutales</taxon>
        <taxon>Opitutaceae</taxon>
        <taxon>Termitidicoccus</taxon>
    </lineage>
</organism>
<evidence type="ECO:0000313" key="1">
    <source>
        <dbReference type="EMBL" id="OAM90733.1"/>
    </source>
</evidence>
<dbReference type="OrthoDB" id="9802752at2"/>
<proteinExistence type="predicted"/>
<name>A0A178ILG8_9BACT</name>
<evidence type="ECO:0008006" key="3">
    <source>
        <dbReference type="Google" id="ProtNLM"/>
    </source>
</evidence>
<evidence type="ECO:0000313" key="2">
    <source>
        <dbReference type="Proteomes" id="UP000078486"/>
    </source>
</evidence>
<dbReference type="RefSeq" id="WP_068769365.1">
    <property type="nucleotide sequence ID" value="NZ_CP109796.1"/>
</dbReference>
<dbReference type="STRING" id="1184151.AW736_06410"/>
<sequence length="116" mass="13300">MANEIIFYRTPDGEERIEVVFRDENFWMTQKALADLFAVGTPAINKHLKNIYESGELEETATISKMERVRRSPNSPRPRIREQMKKSVVFNRSNSSFQFPHDSGTVHSAPLCGAEI</sequence>
<gene>
    <name evidence="1" type="ORF">AW736_06410</name>
</gene>
<dbReference type="Proteomes" id="UP000078486">
    <property type="component" value="Unassembled WGS sequence"/>
</dbReference>
<dbReference type="PANTHER" id="PTHR35810">
    <property type="entry name" value="CYTOPLASMIC PROTEIN-RELATED"/>
    <property type="match status" value="1"/>
</dbReference>